<reference evidence="4" key="2">
    <citation type="submission" date="2025-08" db="UniProtKB">
        <authorList>
            <consortium name="RefSeq"/>
        </authorList>
    </citation>
    <scope>IDENTIFICATION</scope>
    <source>
        <tissue evidence="4">Leaf</tissue>
    </source>
</reference>
<dbReference type="AlphaFoldDB" id="A0A9R0JTL8"/>
<dbReference type="KEGG" id="soe:110786328"/>
<organism evidence="3 4">
    <name type="scientific">Spinacia oleracea</name>
    <name type="common">Spinach</name>
    <dbReference type="NCBI Taxonomy" id="3562"/>
    <lineage>
        <taxon>Eukaryota</taxon>
        <taxon>Viridiplantae</taxon>
        <taxon>Streptophyta</taxon>
        <taxon>Embryophyta</taxon>
        <taxon>Tracheophyta</taxon>
        <taxon>Spermatophyta</taxon>
        <taxon>Magnoliopsida</taxon>
        <taxon>eudicotyledons</taxon>
        <taxon>Gunneridae</taxon>
        <taxon>Pentapetalae</taxon>
        <taxon>Caryophyllales</taxon>
        <taxon>Chenopodiaceae</taxon>
        <taxon>Chenopodioideae</taxon>
        <taxon>Anserineae</taxon>
        <taxon>Spinacia</taxon>
    </lineage>
</organism>
<evidence type="ECO:0000313" key="3">
    <source>
        <dbReference type="Proteomes" id="UP000813463"/>
    </source>
</evidence>
<dbReference type="GeneID" id="110786328"/>
<dbReference type="PANTHER" id="PTHR33264:SF27">
    <property type="entry name" value="TRANSMEMBRANE PROTEIN"/>
    <property type="match status" value="1"/>
</dbReference>
<dbReference type="PANTHER" id="PTHR33264">
    <property type="entry name" value="EXPRESSED PROTEIN"/>
    <property type="match status" value="1"/>
</dbReference>
<keyword evidence="2" id="KW-1133">Transmembrane helix</keyword>
<evidence type="ECO:0000256" key="2">
    <source>
        <dbReference type="SAM" id="Phobius"/>
    </source>
</evidence>
<keyword evidence="3" id="KW-1185">Reference proteome</keyword>
<feature type="region of interest" description="Disordered" evidence="1">
    <location>
        <begin position="52"/>
        <end position="86"/>
    </location>
</feature>
<keyword evidence="2" id="KW-0812">Transmembrane</keyword>
<feature type="compositionally biased region" description="Basic and acidic residues" evidence="1">
    <location>
        <begin position="65"/>
        <end position="86"/>
    </location>
</feature>
<accession>A0A9R0JTL8</accession>
<feature type="transmembrane region" description="Helical" evidence="2">
    <location>
        <begin position="12"/>
        <end position="33"/>
    </location>
</feature>
<gene>
    <name evidence="4" type="primary">LOC110786328</name>
</gene>
<keyword evidence="2" id="KW-0472">Membrane</keyword>
<protein>
    <submittedName>
        <fullName evidence="4">Uncharacterized protein</fullName>
    </submittedName>
</protein>
<reference evidence="3" key="1">
    <citation type="journal article" date="2021" name="Nat. Commun.">
        <title>Genomic analyses provide insights into spinach domestication and the genetic basis of agronomic traits.</title>
        <authorList>
            <person name="Cai X."/>
            <person name="Sun X."/>
            <person name="Xu C."/>
            <person name="Sun H."/>
            <person name="Wang X."/>
            <person name="Ge C."/>
            <person name="Zhang Z."/>
            <person name="Wang Q."/>
            <person name="Fei Z."/>
            <person name="Jiao C."/>
            <person name="Wang Q."/>
        </authorList>
    </citation>
    <scope>NUCLEOTIDE SEQUENCE [LARGE SCALE GENOMIC DNA]</scope>
    <source>
        <strain evidence="3">cv. Varoflay</strain>
    </source>
</reference>
<feature type="compositionally biased region" description="Basic residues" evidence="1">
    <location>
        <begin position="52"/>
        <end position="64"/>
    </location>
</feature>
<proteinExistence type="predicted"/>
<dbReference type="Proteomes" id="UP000813463">
    <property type="component" value="Chromosome 3"/>
</dbReference>
<dbReference type="RefSeq" id="XP_021846564.2">
    <property type="nucleotide sequence ID" value="XM_021990872.2"/>
</dbReference>
<name>A0A9R0JTL8_SPIOL</name>
<evidence type="ECO:0000256" key="1">
    <source>
        <dbReference type="SAM" id="MobiDB-lite"/>
    </source>
</evidence>
<evidence type="ECO:0000313" key="4">
    <source>
        <dbReference type="RefSeq" id="XP_021846564.2"/>
    </source>
</evidence>
<sequence length="197" mass="23176">MEDCNTLISDCIIISCCCQCLLLQLVVFMFLQLPLRVARKTKEYAKRKLWNTRKKKKKKKKKKNQQQDDEQKVEEYDNYNSDDKSGKSMSLRLLELEGMAVNELHKWGTCMEEVDKVFEDLSFKGQFGFGSFWGTNFVNNHQINHTLNNNNNNTNNNNNNNNKCYCKCNRRLTKEDELDFGSHVVKFHLIEIIGRFS</sequence>